<dbReference type="PANTHER" id="PTHR36113">
    <property type="entry name" value="LYASE, PUTATIVE-RELATED-RELATED"/>
    <property type="match status" value="1"/>
</dbReference>
<gene>
    <name evidence="3" type="ORF">HU146_04715</name>
    <name evidence="2" type="ORF">Q7V77_04690</name>
</gene>
<dbReference type="RefSeq" id="WP_013730541.1">
    <property type="nucleotide sequence ID" value="NZ_BCCM01000007.1"/>
</dbReference>
<dbReference type="Gene3D" id="3.10.180.10">
    <property type="entry name" value="2,3-Dihydroxybiphenyl 1,2-Dioxygenase, domain 1"/>
    <property type="match status" value="1"/>
</dbReference>
<proteinExistence type="predicted"/>
<dbReference type="InterPro" id="IPR037523">
    <property type="entry name" value="VOC_core"/>
</dbReference>
<feature type="domain" description="VOC" evidence="1">
    <location>
        <begin position="2"/>
        <end position="127"/>
    </location>
</feature>
<dbReference type="PANTHER" id="PTHR36113:SF1">
    <property type="entry name" value="GLYOXALASE_BLEOMYCIN RESISTANCE PROTEIN_DIOXYGENASE"/>
    <property type="match status" value="1"/>
</dbReference>
<dbReference type="InterPro" id="IPR029068">
    <property type="entry name" value="Glyas_Bleomycin-R_OHBP_Dase"/>
</dbReference>
<dbReference type="InterPro" id="IPR051332">
    <property type="entry name" value="Fosfomycin_Res_Enzymes"/>
</dbReference>
<dbReference type="EMBL" id="JAUTFT010000006">
    <property type="protein sequence ID" value="MDW8635015.1"/>
    <property type="molecule type" value="Genomic_DNA"/>
</dbReference>
<dbReference type="Pfam" id="PF00903">
    <property type="entry name" value="Glyoxalase"/>
    <property type="match status" value="1"/>
</dbReference>
<dbReference type="Proteomes" id="UP000548355">
    <property type="component" value="Unassembled WGS sequence"/>
</dbReference>
<dbReference type="EMBL" id="JABXEU010000011">
    <property type="protein sequence ID" value="NVH36563.1"/>
    <property type="molecule type" value="Genomic_DNA"/>
</dbReference>
<organism evidence="3 4">
    <name type="scientific">Streptococcus suis</name>
    <dbReference type="NCBI Taxonomy" id="1307"/>
    <lineage>
        <taxon>Bacteria</taxon>
        <taxon>Bacillati</taxon>
        <taxon>Bacillota</taxon>
        <taxon>Bacilli</taxon>
        <taxon>Lactobacillales</taxon>
        <taxon>Streptococcaceae</taxon>
        <taxon>Streptococcus</taxon>
    </lineage>
</organism>
<dbReference type="AlphaFoldDB" id="A0A0Z8AC37"/>
<dbReference type="SUPFAM" id="SSF54593">
    <property type="entry name" value="Glyoxalase/Bleomycin resistance protein/Dihydroxybiphenyl dioxygenase"/>
    <property type="match status" value="1"/>
</dbReference>
<accession>A0A0Z8AC37</accession>
<sequence length="127" mass="14504">MKIEHVAIYTQDLEGMRNFFENYFNATSNQLYHNLKTSFKSYFLTFEDGVRLEIMTRDDVVDKPSQLNYLGLIHLAFSLGSEEAVDELTERLVAAGYLLLSGPRITGDGYYESCVLGFDDIQIELTV</sequence>
<evidence type="ECO:0000313" key="3">
    <source>
        <dbReference type="EMBL" id="NVH36563.1"/>
    </source>
</evidence>
<evidence type="ECO:0000313" key="2">
    <source>
        <dbReference type="EMBL" id="MDW8635015.1"/>
    </source>
</evidence>
<evidence type="ECO:0000259" key="1">
    <source>
        <dbReference type="PROSITE" id="PS51819"/>
    </source>
</evidence>
<dbReference type="InterPro" id="IPR004360">
    <property type="entry name" value="Glyas_Fos-R_dOase_dom"/>
</dbReference>
<evidence type="ECO:0000313" key="4">
    <source>
        <dbReference type="Proteomes" id="UP000548355"/>
    </source>
</evidence>
<name>A0A0Z8AC37_STRSU</name>
<reference evidence="3 4" key="1">
    <citation type="submission" date="2020-06" db="EMBL/GenBank/DDBJ databases">
        <title>Pan-genome analysis of Streptococcus suis serotype 2 revealed genomic diversity among strains of different virulence.</title>
        <authorList>
            <person name="Guo G."/>
            <person name="Zhang W."/>
        </authorList>
    </citation>
    <scope>NUCLEOTIDE SEQUENCE [LARGE SCALE GENOMIC DNA]</scope>
    <source>
        <strain evidence="3 4">ZJ92091101</strain>
    </source>
</reference>
<dbReference type="PROSITE" id="PS51819">
    <property type="entry name" value="VOC"/>
    <property type="match status" value="1"/>
</dbReference>
<reference evidence="2" key="2">
    <citation type="submission" date="2023-07" db="EMBL/GenBank/DDBJ databases">
        <title>Characterization of virulence traits, antimicrobial resistance genes carried by mobile genetic elements and competence in Streptococcus suis strains isolated in France.</title>
        <authorList>
            <person name="Dechene-Tempier M."/>
            <person name="Marois-Crehan C."/>
            <person name="De Boisseson C."/>
            <person name="Lucas P."/>
            <person name="Bougeard S."/>
            <person name="Libante V."/>
            <person name="Payot S."/>
        </authorList>
    </citation>
    <scope>NUCLEOTIDE SEQUENCE</scope>
    <source>
        <strain evidence="2">1532</strain>
    </source>
</reference>
<protein>
    <submittedName>
        <fullName evidence="3">VOC family protein</fullName>
    </submittedName>
</protein>
<dbReference type="Proteomes" id="UP001272448">
    <property type="component" value="Unassembled WGS sequence"/>
</dbReference>
<comment type="caution">
    <text evidence="3">The sequence shown here is derived from an EMBL/GenBank/DDBJ whole genome shotgun (WGS) entry which is preliminary data.</text>
</comment>